<feature type="active site" description="Charge relay system" evidence="5">
    <location>
        <position position="206"/>
    </location>
</feature>
<dbReference type="InterPro" id="IPR022398">
    <property type="entry name" value="Peptidase_S8_His-AS"/>
</dbReference>
<accession>A0A315Z864</accession>
<evidence type="ECO:0000259" key="8">
    <source>
        <dbReference type="Pfam" id="PF05922"/>
    </source>
</evidence>
<dbReference type="InterPro" id="IPR023827">
    <property type="entry name" value="Peptidase_S8_Asp-AS"/>
</dbReference>
<comment type="similarity">
    <text evidence="1 5 6">Belongs to the peptidase S8 family.</text>
</comment>
<evidence type="ECO:0000259" key="7">
    <source>
        <dbReference type="Pfam" id="PF00082"/>
    </source>
</evidence>
<comment type="caution">
    <text evidence="9">The sequence shown here is derived from an EMBL/GenBank/DDBJ whole genome shotgun (WGS) entry which is preliminary data.</text>
</comment>
<feature type="domain" description="Peptidase S8/S53" evidence="7">
    <location>
        <begin position="168"/>
        <end position="374"/>
    </location>
</feature>
<organism evidence="9 10">
    <name type="scientific">Sediminitomix flava</name>
    <dbReference type="NCBI Taxonomy" id="379075"/>
    <lineage>
        <taxon>Bacteria</taxon>
        <taxon>Pseudomonadati</taxon>
        <taxon>Bacteroidota</taxon>
        <taxon>Cytophagia</taxon>
        <taxon>Cytophagales</taxon>
        <taxon>Flammeovirgaceae</taxon>
        <taxon>Sediminitomix</taxon>
    </lineage>
</organism>
<dbReference type="GO" id="GO:0005615">
    <property type="term" value="C:extracellular space"/>
    <property type="evidence" value="ECO:0007669"/>
    <property type="project" value="TreeGrafter"/>
</dbReference>
<evidence type="ECO:0000313" key="10">
    <source>
        <dbReference type="Proteomes" id="UP000245535"/>
    </source>
</evidence>
<dbReference type="Gene3D" id="3.30.70.80">
    <property type="entry name" value="Peptidase S8 propeptide/proteinase inhibitor I9"/>
    <property type="match status" value="1"/>
</dbReference>
<dbReference type="Pfam" id="PF00082">
    <property type="entry name" value="Peptidase_S8"/>
    <property type="match status" value="1"/>
</dbReference>
<keyword evidence="3 5" id="KW-0378">Hydrolase</keyword>
<dbReference type="InterPro" id="IPR036852">
    <property type="entry name" value="Peptidase_S8/S53_dom_sf"/>
</dbReference>
<gene>
    <name evidence="9" type="ORF">BC781_1035</name>
</gene>
<dbReference type="Pfam" id="PF05922">
    <property type="entry name" value="Inhibitor_I9"/>
    <property type="match status" value="1"/>
</dbReference>
<dbReference type="GO" id="GO:0006508">
    <property type="term" value="P:proteolysis"/>
    <property type="evidence" value="ECO:0007669"/>
    <property type="project" value="UniProtKB-KW"/>
</dbReference>
<dbReference type="InterPro" id="IPR023828">
    <property type="entry name" value="Peptidase_S8_Ser-AS"/>
</dbReference>
<dbReference type="Proteomes" id="UP000245535">
    <property type="component" value="Unassembled WGS sequence"/>
</dbReference>
<dbReference type="InterPro" id="IPR015500">
    <property type="entry name" value="Peptidase_S8_subtilisin-rel"/>
</dbReference>
<evidence type="ECO:0000256" key="5">
    <source>
        <dbReference type="PROSITE-ProRule" id="PRU01240"/>
    </source>
</evidence>
<dbReference type="InterPro" id="IPR034193">
    <property type="entry name" value="PCSK9_ProteinaseK-like"/>
</dbReference>
<dbReference type="PROSITE" id="PS51257">
    <property type="entry name" value="PROKAR_LIPOPROTEIN"/>
    <property type="match status" value="1"/>
</dbReference>
<dbReference type="OrthoDB" id="9798386at2"/>
<dbReference type="InterPro" id="IPR010259">
    <property type="entry name" value="S8pro/Inhibitor_I9"/>
</dbReference>
<feature type="active site" description="Charge relay system" evidence="5">
    <location>
        <position position="170"/>
    </location>
</feature>
<protein>
    <submittedName>
        <fullName evidence="9">Peptidase inhibitor I9</fullName>
    </submittedName>
</protein>
<dbReference type="CDD" id="cd04077">
    <property type="entry name" value="Peptidases_S8_PCSK9_ProteinaseK_like"/>
    <property type="match status" value="1"/>
</dbReference>
<dbReference type="PROSITE" id="PS00138">
    <property type="entry name" value="SUBTILASE_SER"/>
    <property type="match status" value="1"/>
</dbReference>
<evidence type="ECO:0000256" key="2">
    <source>
        <dbReference type="ARBA" id="ARBA00022670"/>
    </source>
</evidence>
<dbReference type="InterPro" id="IPR050131">
    <property type="entry name" value="Peptidase_S8_subtilisin-like"/>
</dbReference>
<dbReference type="PROSITE" id="PS00136">
    <property type="entry name" value="SUBTILASE_ASP"/>
    <property type="match status" value="1"/>
</dbReference>
<dbReference type="PRINTS" id="PR00723">
    <property type="entry name" value="SUBTILISIN"/>
</dbReference>
<dbReference type="PROSITE" id="PS00137">
    <property type="entry name" value="SUBTILASE_HIS"/>
    <property type="match status" value="1"/>
</dbReference>
<dbReference type="EMBL" id="QGDO01000003">
    <property type="protein sequence ID" value="PWJ41755.1"/>
    <property type="molecule type" value="Genomic_DNA"/>
</dbReference>
<sequence length="399" mass="41755">MKNSIIKLGISVLIGLIIFSCSPTEEIKFNETVDPDLASIVEDNYVVFLKESSTSNARQSRLSYIERQEVMTEDAGNFASEFKLSKLNVNKVYGGVLNGFSVKIQDKSTLEQITNDPRVLRVIKDEIITLNKPTTNDEVSASSTQTIPWGITRVNGGVNYTGSNVAYVMDSGIDLDHPDLNVDETLGFNAFTRGRDGRSLDDLDGHGTHVAGTIAAINNDIGVIGVAAGATVVPIKVLNSRGSGSYSGIIAGIDFVAANGSVGDVANMSLGGGGYTPLDDAVTLAAQSSGVKFILAAGNEAQDASNVSPARAEGTNVFTISASDINDNFASFSNYGAPVDWCAPGVNILSTFPGGRYVSYNGTSMAAPHAAGIYLLGAAKVSGTVNNDPDGNPDPIISR</sequence>
<evidence type="ECO:0000313" key="9">
    <source>
        <dbReference type="EMBL" id="PWJ41755.1"/>
    </source>
</evidence>
<dbReference type="InterPro" id="IPR037045">
    <property type="entry name" value="S8pro/Inhibitor_I9_sf"/>
</dbReference>
<evidence type="ECO:0000256" key="4">
    <source>
        <dbReference type="ARBA" id="ARBA00022825"/>
    </source>
</evidence>
<dbReference type="PANTHER" id="PTHR43806:SF11">
    <property type="entry name" value="CEREVISIN-RELATED"/>
    <property type="match status" value="1"/>
</dbReference>
<keyword evidence="4 5" id="KW-0720">Serine protease</keyword>
<dbReference type="GO" id="GO:0004252">
    <property type="term" value="F:serine-type endopeptidase activity"/>
    <property type="evidence" value="ECO:0007669"/>
    <property type="project" value="UniProtKB-UniRule"/>
</dbReference>
<name>A0A315Z864_SEDFL</name>
<dbReference type="PROSITE" id="PS51892">
    <property type="entry name" value="SUBTILASE"/>
    <property type="match status" value="1"/>
</dbReference>
<dbReference type="InterPro" id="IPR000209">
    <property type="entry name" value="Peptidase_S8/S53_dom"/>
</dbReference>
<keyword evidence="10" id="KW-1185">Reference proteome</keyword>
<evidence type="ECO:0000256" key="6">
    <source>
        <dbReference type="RuleBase" id="RU003355"/>
    </source>
</evidence>
<feature type="active site" description="Charge relay system" evidence="5">
    <location>
        <position position="364"/>
    </location>
</feature>
<evidence type="ECO:0000256" key="3">
    <source>
        <dbReference type="ARBA" id="ARBA00022801"/>
    </source>
</evidence>
<keyword evidence="2 5" id="KW-0645">Protease</keyword>
<proteinExistence type="inferred from homology"/>
<dbReference type="PANTHER" id="PTHR43806">
    <property type="entry name" value="PEPTIDASE S8"/>
    <property type="match status" value="1"/>
</dbReference>
<dbReference type="AlphaFoldDB" id="A0A315Z864"/>
<evidence type="ECO:0000256" key="1">
    <source>
        <dbReference type="ARBA" id="ARBA00011073"/>
    </source>
</evidence>
<feature type="domain" description="Inhibitor I9" evidence="8">
    <location>
        <begin position="45"/>
        <end position="130"/>
    </location>
</feature>
<dbReference type="Gene3D" id="3.40.50.200">
    <property type="entry name" value="Peptidase S8/S53 domain"/>
    <property type="match status" value="1"/>
</dbReference>
<dbReference type="SUPFAM" id="SSF54897">
    <property type="entry name" value="Protease propeptides/inhibitors"/>
    <property type="match status" value="1"/>
</dbReference>
<reference evidence="9 10" key="1">
    <citation type="submission" date="2018-03" db="EMBL/GenBank/DDBJ databases">
        <title>Genomic Encyclopedia of Archaeal and Bacterial Type Strains, Phase II (KMG-II): from individual species to whole genera.</title>
        <authorList>
            <person name="Goeker M."/>
        </authorList>
    </citation>
    <scope>NUCLEOTIDE SEQUENCE [LARGE SCALE GENOMIC DNA]</scope>
    <source>
        <strain evidence="9 10">DSM 28229</strain>
    </source>
</reference>
<dbReference type="SUPFAM" id="SSF52743">
    <property type="entry name" value="Subtilisin-like"/>
    <property type="match status" value="1"/>
</dbReference>
<dbReference type="RefSeq" id="WP_109618052.1">
    <property type="nucleotide sequence ID" value="NZ_QGDO01000003.1"/>
</dbReference>